<feature type="domain" description="DEAD-box RNA helicase Q" evidence="14">
    <location>
        <begin position="79"/>
        <end position="107"/>
    </location>
</feature>
<protein>
    <recommendedName>
        <fullName evidence="10">ATP-dependent RNA helicase</fullName>
        <ecNumber evidence="10">3.6.4.13</ecNumber>
    </recommendedName>
</protein>
<comment type="similarity">
    <text evidence="6">Belongs to the DEAD box helicase family. DDX18/HAS1 subfamily.</text>
</comment>
<dbReference type="InterPro" id="IPR011545">
    <property type="entry name" value="DEAD/DEAH_box_helicase_dom"/>
</dbReference>
<keyword evidence="3 9" id="KW-0347">Helicase</keyword>
<comment type="function">
    <text evidence="10">RNA helicase.</text>
</comment>
<evidence type="ECO:0000313" key="15">
    <source>
        <dbReference type="EMBL" id="KAJ6827329.1"/>
    </source>
</evidence>
<evidence type="ECO:0000256" key="2">
    <source>
        <dbReference type="ARBA" id="ARBA00022801"/>
    </source>
</evidence>
<dbReference type="SMART" id="SM00487">
    <property type="entry name" value="DEXDc"/>
    <property type="match status" value="1"/>
</dbReference>
<evidence type="ECO:0000256" key="3">
    <source>
        <dbReference type="ARBA" id="ARBA00022806"/>
    </source>
</evidence>
<feature type="short sequence motif" description="Q motif" evidence="8">
    <location>
        <begin position="79"/>
        <end position="107"/>
    </location>
</feature>
<dbReference type="PANTHER" id="PTHR24031">
    <property type="entry name" value="RNA HELICASE"/>
    <property type="match status" value="1"/>
</dbReference>
<evidence type="ECO:0000259" key="12">
    <source>
        <dbReference type="PROSITE" id="PS51192"/>
    </source>
</evidence>
<dbReference type="GO" id="GO:0003724">
    <property type="term" value="F:RNA helicase activity"/>
    <property type="evidence" value="ECO:0007669"/>
    <property type="project" value="UniProtKB-EC"/>
</dbReference>
<evidence type="ECO:0000256" key="7">
    <source>
        <dbReference type="ARBA" id="ARBA00047984"/>
    </source>
</evidence>
<evidence type="ECO:0000256" key="10">
    <source>
        <dbReference type="RuleBase" id="RU365068"/>
    </source>
</evidence>
<dbReference type="PROSITE" id="PS51194">
    <property type="entry name" value="HELICASE_CTER"/>
    <property type="match status" value="1"/>
</dbReference>
<dbReference type="Gene3D" id="3.40.50.300">
    <property type="entry name" value="P-loop containing nucleotide triphosphate hydrolases"/>
    <property type="match status" value="2"/>
</dbReference>
<dbReference type="Pfam" id="PF13959">
    <property type="entry name" value="CTE_SPB4"/>
    <property type="match status" value="1"/>
</dbReference>
<sequence length="569" mass="63964">MSSSAMEPNTKKKSKKNKSMKRKKQREEAEEEVTEVEENGNDVNNGGDVGGEEEEGSPEAKKARMVPEARKGSSIMTSDPFSKLPLSEPTMKAINEMGFENMTQIQSRAITPLLEGKDVMGAARTGSGKTLAFLIPAVELLYNIRFTARNGTGVVIICPTRELAIQTHAVSKELLKYHSQTLGLVIGGAGRRGEAEHLAKGVNILVATPGRLLDHLQNTKGFIYKNLMCLIIDEADRILEANFEEDMKQIFKRLPENRQTALFSATQTKEVEDFAKLSFKKTPVYIGVDDGRSKVTVEGLQQGYCIVPSNKRFLVLYAFLKKNSSKKIMVFFSSCNSVKYHSELLKYIQVDCFDIHGKQKQQKRTSTFFDFCKADKGILLCTDVAARGLDIPSVDWIIQYDPPDEPKEYVHRVGRTARGEGSKGHALLFLLPEELQFLVYLKAAKVPVKEYEFDEKKVPNLQSHLEKLVGENYYLSQSAKDAYRSYILAYNSHSMKNIFNVHHLNLKDVAASFCFTSPPKVNIDLESSASKFRKNMRQTKAGKGNRHGINANNPYGRQKGDDNRQFTRF</sequence>
<proteinExistence type="inferred from homology"/>
<dbReference type="EMBL" id="JANAVB010020396">
    <property type="protein sequence ID" value="KAJ6827329.1"/>
    <property type="molecule type" value="Genomic_DNA"/>
</dbReference>
<evidence type="ECO:0000259" key="13">
    <source>
        <dbReference type="PROSITE" id="PS51194"/>
    </source>
</evidence>
<dbReference type="Proteomes" id="UP001140949">
    <property type="component" value="Unassembled WGS sequence"/>
</dbReference>
<dbReference type="GO" id="GO:0003723">
    <property type="term" value="F:RNA binding"/>
    <property type="evidence" value="ECO:0007669"/>
    <property type="project" value="UniProtKB-UniRule"/>
</dbReference>
<dbReference type="PROSITE" id="PS51195">
    <property type="entry name" value="Q_MOTIF"/>
    <property type="match status" value="1"/>
</dbReference>
<feature type="compositionally biased region" description="Basic and acidic residues" evidence="11">
    <location>
        <begin position="58"/>
        <end position="71"/>
    </location>
</feature>
<dbReference type="GO" id="GO:0016787">
    <property type="term" value="F:hydrolase activity"/>
    <property type="evidence" value="ECO:0007669"/>
    <property type="project" value="UniProtKB-KW"/>
</dbReference>
<evidence type="ECO:0000313" key="16">
    <source>
        <dbReference type="Proteomes" id="UP001140949"/>
    </source>
</evidence>
<gene>
    <name evidence="15" type="ORF">M6B38_368310</name>
</gene>
<dbReference type="CDD" id="cd17942">
    <property type="entry name" value="DEADc_DDX18"/>
    <property type="match status" value="1"/>
</dbReference>
<evidence type="ECO:0000256" key="11">
    <source>
        <dbReference type="SAM" id="MobiDB-lite"/>
    </source>
</evidence>
<accession>A0AAX6GF81</accession>
<feature type="domain" description="Helicase ATP-binding" evidence="12">
    <location>
        <begin position="110"/>
        <end position="285"/>
    </location>
</feature>
<dbReference type="SMART" id="SM01178">
    <property type="entry name" value="DUF4217"/>
    <property type="match status" value="1"/>
</dbReference>
<name>A0AAX6GF81_IRIPA</name>
<dbReference type="FunFam" id="3.40.50.300:FF:000379">
    <property type="entry name" value="RNA helicase"/>
    <property type="match status" value="1"/>
</dbReference>
<organism evidence="15 16">
    <name type="scientific">Iris pallida</name>
    <name type="common">Sweet iris</name>
    <dbReference type="NCBI Taxonomy" id="29817"/>
    <lineage>
        <taxon>Eukaryota</taxon>
        <taxon>Viridiplantae</taxon>
        <taxon>Streptophyta</taxon>
        <taxon>Embryophyta</taxon>
        <taxon>Tracheophyta</taxon>
        <taxon>Spermatophyta</taxon>
        <taxon>Magnoliopsida</taxon>
        <taxon>Liliopsida</taxon>
        <taxon>Asparagales</taxon>
        <taxon>Iridaceae</taxon>
        <taxon>Iridoideae</taxon>
        <taxon>Irideae</taxon>
        <taxon>Iris</taxon>
    </lineage>
</organism>
<dbReference type="CDD" id="cd18787">
    <property type="entry name" value="SF2_C_DEAD"/>
    <property type="match status" value="1"/>
</dbReference>
<reference evidence="15" key="1">
    <citation type="journal article" date="2023" name="GigaByte">
        <title>Genome assembly of the bearded iris, Iris pallida Lam.</title>
        <authorList>
            <person name="Bruccoleri R.E."/>
            <person name="Oakeley E.J."/>
            <person name="Faust A.M.E."/>
            <person name="Altorfer M."/>
            <person name="Dessus-Babus S."/>
            <person name="Burckhardt D."/>
            <person name="Oertli M."/>
            <person name="Naumann U."/>
            <person name="Petersen F."/>
            <person name="Wong J."/>
        </authorList>
    </citation>
    <scope>NUCLEOTIDE SEQUENCE</scope>
    <source>
        <strain evidence="15">GSM-AAB239-AS_SAM_17_03QT</strain>
    </source>
</reference>
<keyword evidence="16" id="KW-1185">Reference proteome</keyword>
<reference evidence="15" key="2">
    <citation type="submission" date="2023-04" db="EMBL/GenBank/DDBJ databases">
        <authorList>
            <person name="Bruccoleri R.E."/>
            <person name="Oakeley E.J."/>
            <person name="Faust A.-M."/>
            <person name="Dessus-Babus S."/>
            <person name="Altorfer M."/>
            <person name="Burckhardt D."/>
            <person name="Oertli M."/>
            <person name="Naumann U."/>
            <person name="Petersen F."/>
            <person name="Wong J."/>
        </authorList>
    </citation>
    <scope>NUCLEOTIDE SEQUENCE</scope>
    <source>
        <strain evidence="15">GSM-AAB239-AS_SAM_17_03QT</strain>
        <tissue evidence="15">Leaf</tissue>
    </source>
</reference>
<comment type="caution">
    <text evidence="15">The sequence shown here is derived from an EMBL/GenBank/DDBJ whole genome shotgun (WGS) entry which is preliminary data.</text>
</comment>
<dbReference type="PROSITE" id="PS00039">
    <property type="entry name" value="DEAD_ATP_HELICASE"/>
    <property type="match status" value="1"/>
</dbReference>
<dbReference type="InterPro" id="IPR014014">
    <property type="entry name" value="RNA_helicase_DEAD_Q_motif"/>
</dbReference>
<dbReference type="Pfam" id="PF00270">
    <property type="entry name" value="DEAD"/>
    <property type="match status" value="1"/>
</dbReference>
<keyword evidence="5 10" id="KW-0694">RNA-binding</keyword>
<evidence type="ECO:0000256" key="4">
    <source>
        <dbReference type="ARBA" id="ARBA00022840"/>
    </source>
</evidence>
<feature type="compositionally biased region" description="Basic and acidic residues" evidence="11">
    <location>
        <begin position="558"/>
        <end position="569"/>
    </location>
</feature>
<dbReference type="InterPro" id="IPR027417">
    <property type="entry name" value="P-loop_NTPase"/>
</dbReference>
<comment type="domain">
    <text evidence="10">The Q motif is unique to and characteristic of the DEAD box family of RNA helicases and controls ATP binding and hydrolysis.</text>
</comment>
<dbReference type="InterPro" id="IPR001650">
    <property type="entry name" value="Helicase_C-like"/>
</dbReference>
<feature type="region of interest" description="Disordered" evidence="11">
    <location>
        <begin position="1"/>
        <end position="86"/>
    </location>
</feature>
<keyword evidence="2 9" id="KW-0378">Hydrolase</keyword>
<dbReference type="SMART" id="SM00490">
    <property type="entry name" value="HELICc"/>
    <property type="match status" value="1"/>
</dbReference>
<dbReference type="GO" id="GO:0005524">
    <property type="term" value="F:ATP binding"/>
    <property type="evidence" value="ECO:0007669"/>
    <property type="project" value="UniProtKB-UniRule"/>
</dbReference>
<feature type="compositionally biased region" description="Acidic residues" evidence="11">
    <location>
        <begin position="28"/>
        <end position="40"/>
    </location>
</feature>
<keyword evidence="1 9" id="KW-0547">Nucleotide-binding</keyword>
<dbReference type="EC" id="3.6.4.13" evidence="10"/>
<dbReference type="InterPro" id="IPR000629">
    <property type="entry name" value="RNA-helicase_DEAD-box_CS"/>
</dbReference>
<evidence type="ECO:0000256" key="8">
    <source>
        <dbReference type="PROSITE-ProRule" id="PRU00552"/>
    </source>
</evidence>
<dbReference type="Pfam" id="PF00271">
    <property type="entry name" value="Helicase_C"/>
    <property type="match status" value="1"/>
</dbReference>
<feature type="region of interest" description="Disordered" evidence="11">
    <location>
        <begin position="538"/>
        <end position="569"/>
    </location>
</feature>
<dbReference type="InterPro" id="IPR014001">
    <property type="entry name" value="Helicase_ATP-bd"/>
</dbReference>
<evidence type="ECO:0000259" key="14">
    <source>
        <dbReference type="PROSITE" id="PS51195"/>
    </source>
</evidence>
<feature type="domain" description="Helicase C-terminal" evidence="13">
    <location>
        <begin position="312"/>
        <end position="469"/>
    </location>
</feature>
<dbReference type="InterPro" id="IPR044773">
    <property type="entry name" value="DDX18/Has1_DEADc"/>
</dbReference>
<dbReference type="InterPro" id="IPR025313">
    <property type="entry name" value="SPB4-like_CTE"/>
</dbReference>
<comment type="catalytic activity">
    <reaction evidence="7 10">
        <text>ATP + H2O = ADP + phosphate + H(+)</text>
        <dbReference type="Rhea" id="RHEA:13065"/>
        <dbReference type="ChEBI" id="CHEBI:15377"/>
        <dbReference type="ChEBI" id="CHEBI:15378"/>
        <dbReference type="ChEBI" id="CHEBI:30616"/>
        <dbReference type="ChEBI" id="CHEBI:43474"/>
        <dbReference type="ChEBI" id="CHEBI:456216"/>
        <dbReference type="EC" id="3.6.4.13"/>
    </reaction>
</comment>
<evidence type="ECO:0000256" key="6">
    <source>
        <dbReference type="ARBA" id="ARBA00024357"/>
    </source>
</evidence>
<dbReference type="AlphaFoldDB" id="A0AAX6GF81"/>
<keyword evidence="4 9" id="KW-0067">ATP-binding</keyword>
<dbReference type="SUPFAM" id="SSF52540">
    <property type="entry name" value="P-loop containing nucleoside triphosphate hydrolases"/>
    <property type="match status" value="2"/>
</dbReference>
<evidence type="ECO:0000256" key="1">
    <source>
        <dbReference type="ARBA" id="ARBA00022741"/>
    </source>
</evidence>
<dbReference type="PROSITE" id="PS51192">
    <property type="entry name" value="HELICASE_ATP_BIND_1"/>
    <property type="match status" value="1"/>
</dbReference>
<evidence type="ECO:0000256" key="5">
    <source>
        <dbReference type="ARBA" id="ARBA00022884"/>
    </source>
</evidence>
<evidence type="ECO:0000256" key="9">
    <source>
        <dbReference type="RuleBase" id="RU000492"/>
    </source>
</evidence>
<feature type="compositionally biased region" description="Basic residues" evidence="11">
    <location>
        <begin position="11"/>
        <end position="24"/>
    </location>
</feature>